<keyword evidence="1" id="KW-0812">Transmembrane</keyword>
<organism evidence="3">
    <name type="scientific">marine sediment metagenome</name>
    <dbReference type="NCBI Taxonomy" id="412755"/>
    <lineage>
        <taxon>unclassified sequences</taxon>
        <taxon>metagenomes</taxon>
        <taxon>ecological metagenomes</taxon>
    </lineage>
</organism>
<sequence length="197" mass="21768">MLPRAIFFSPYSADALFETSAVFIVGNVLAISFHGLRKEREYRIQLELAQQELQSHIKTIREDEKRLGTLNQISSTVSQSLELSQVLNSAIDSVVDVVQADSAVIFLLDEKAGELILAAHRGIPAEYARGVDKLKVGEGFNGRVAETGRPLFVEDASQDFRLTREVVSKHEIHSLLIVPLSSKGKVNGTLCVNMHCH</sequence>
<dbReference type="AlphaFoldDB" id="X1SNN9"/>
<dbReference type="InterPro" id="IPR003018">
    <property type="entry name" value="GAF"/>
</dbReference>
<evidence type="ECO:0000256" key="1">
    <source>
        <dbReference type="SAM" id="Phobius"/>
    </source>
</evidence>
<dbReference type="EMBL" id="BARW01023350">
    <property type="protein sequence ID" value="GAI94687.1"/>
    <property type="molecule type" value="Genomic_DNA"/>
</dbReference>
<accession>X1SNN9</accession>
<dbReference type="InterPro" id="IPR029016">
    <property type="entry name" value="GAF-like_dom_sf"/>
</dbReference>
<evidence type="ECO:0000259" key="2">
    <source>
        <dbReference type="Pfam" id="PF13185"/>
    </source>
</evidence>
<evidence type="ECO:0000313" key="3">
    <source>
        <dbReference type="EMBL" id="GAI94687.1"/>
    </source>
</evidence>
<protein>
    <recommendedName>
        <fullName evidence="2">GAF domain-containing protein</fullName>
    </recommendedName>
</protein>
<reference evidence="3" key="1">
    <citation type="journal article" date="2014" name="Front. Microbiol.">
        <title>High frequency of phylogenetically diverse reductive dehalogenase-homologous genes in deep subseafloor sedimentary metagenomes.</title>
        <authorList>
            <person name="Kawai M."/>
            <person name="Futagami T."/>
            <person name="Toyoda A."/>
            <person name="Takaki Y."/>
            <person name="Nishi S."/>
            <person name="Hori S."/>
            <person name="Arai W."/>
            <person name="Tsubouchi T."/>
            <person name="Morono Y."/>
            <person name="Uchiyama I."/>
            <person name="Ito T."/>
            <person name="Fujiyama A."/>
            <person name="Inagaki F."/>
            <person name="Takami H."/>
        </authorList>
    </citation>
    <scope>NUCLEOTIDE SEQUENCE</scope>
    <source>
        <strain evidence="3">Expedition CK06-06</strain>
    </source>
</reference>
<dbReference type="SUPFAM" id="SSF55781">
    <property type="entry name" value="GAF domain-like"/>
    <property type="match status" value="1"/>
</dbReference>
<keyword evidence="1" id="KW-0472">Membrane</keyword>
<gene>
    <name evidence="3" type="ORF">S12H4_38752</name>
</gene>
<feature type="non-terminal residue" evidence="3">
    <location>
        <position position="197"/>
    </location>
</feature>
<dbReference type="Pfam" id="PF13185">
    <property type="entry name" value="GAF_2"/>
    <property type="match status" value="1"/>
</dbReference>
<name>X1SNN9_9ZZZZ</name>
<dbReference type="Gene3D" id="3.30.450.40">
    <property type="match status" value="1"/>
</dbReference>
<feature type="domain" description="GAF" evidence="2">
    <location>
        <begin position="81"/>
        <end position="192"/>
    </location>
</feature>
<keyword evidence="1" id="KW-1133">Transmembrane helix</keyword>
<comment type="caution">
    <text evidence="3">The sequence shown here is derived from an EMBL/GenBank/DDBJ whole genome shotgun (WGS) entry which is preliminary data.</text>
</comment>
<proteinExistence type="predicted"/>
<feature type="transmembrane region" description="Helical" evidence="1">
    <location>
        <begin position="15"/>
        <end position="36"/>
    </location>
</feature>